<comment type="similarity">
    <text evidence="1 5">Belongs to the FlgD family.</text>
</comment>
<dbReference type="Gene3D" id="2.30.30.910">
    <property type="match status" value="1"/>
</dbReference>
<evidence type="ECO:0000256" key="1">
    <source>
        <dbReference type="ARBA" id="ARBA00010577"/>
    </source>
</evidence>
<evidence type="ECO:0000256" key="5">
    <source>
        <dbReference type="RuleBase" id="RU362076"/>
    </source>
</evidence>
<feature type="domain" description="FlgD/Vpr Ig-like" evidence="7">
    <location>
        <begin position="108"/>
        <end position="176"/>
    </location>
</feature>
<dbReference type="AlphaFoldDB" id="A0AAW8PYD0"/>
<dbReference type="Pfam" id="PF13860">
    <property type="entry name" value="FlgD_ig"/>
    <property type="match status" value="1"/>
</dbReference>
<evidence type="ECO:0000256" key="3">
    <source>
        <dbReference type="ARBA" id="ARBA00022795"/>
    </source>
</evidence>
<dbReference type="EMBL" id="JAUHGG010000003">
    <property type="protein sequence ID" value="MDS1820850.1"/>
    <property type="molecule type" value="Genomic_DNA"/>
</dbReference>
<dbReference type="InterPro" id="IPR025965">
    <property type="entry name" value="FlgD/Vpr_Ig-like"/>
</dbReference>
<keyword evidence="8" id="KW-0282">Flagellum</keyword>
<dbReference type="Proteomes" id="UP001253193">
    <property type="component" value="Unassembled WGS sequence"/>
</dbReference>
<evidence type="ECO:0000256" key="4">
    <source>
        <dbReference type="ARBA" id="ARBA00024746"/>
    </source>
</evidence>
<evidence type="ECO:0000259" key="7">
    <source>
        <dbReference type="Pfam" id="PF13860"/>
    </source>
</evidence>
<name>A0AAW8PYD0_VIBPH</name>
<reference evidence="8" key="1">
    <citation type="submission" date="2023-06" db="EMBL/GenBank/DDBJ databases">
        <title>Genomic Diversity of Vibrio spp. and Metagenomic Analysis of Pathogens in Florida Gulf Coastal Waters Following Hurricane Ian.</title>
        <authorList>
            <person name="Brumfield K.D."/>
        </authorList>
    </citation>
    <scope>NUCLEOTIDE SEQUENCE</scope>
    <source>
        <strain evidence="8">WBS2B-138</strain>
    </source>
</reference>
<feature type="region of interest" description="Disordered" evidence="6">
    <location>
        <begin position="1"/>
        <end position="25"/>
    </location>
</feature>
<gene>
    <name evidence="8" type="ORF">QX249_09300</name>
</gene>
<protein>
    <recommendedName>
        <fullName evidence="2 5">Basal-body rod modification protein FlgD</fullName>
    </recommendedName>
</protein>
<organism evidence="8 9">
    <name type="scientific">Vibrio parahaemolyticus</name>
    <dbReference type="NCBI Taxonomy" id="670"/>
    <lineage>
        <taxon>Bacteria</taxon>
        <taxon>Pseudomonadati</taxon>
        <taxon>Pseudomonadota</taxon>
        <taxon>Gammaproteobacteria</taxon>
        <taxon>Vibrionales</taxon>
        <taxon>Vibrionaceae</taxon>
        <taxon>Vibrio</taxon>
    </lineage>
</organism>
<sequence>MNLTSISSTSANTRSSSAQSGGESTASQISNEFITLLSAQMLNQDPSDPMKSHELTAQLAQVASLEQQEGTNKLMQTLISVVGTQGNFAALNTVGKEATVVLSDFSYDGKESLNGELYIDDANKNDKFTVQVKDSAGLVVKEMEVEVVDGKAKWEWDGTDHQGNKLPEGDYNISAFQESETGEKLDVAVTTSSVIESINFLNGMINMANGTEIPFGNIISVAMDSDEENISESIK</sequence>
<dbReference type="Pfam" id="PF03963">
    <property type="entry name" value="FlgD"/>
    <property type="match status" value="1"/>
</dbReference>
<dbReference type="RefSeq" id="WP_311019631.1">
    <property type="nucleotide sequence ID" value="NZ_JAUHGG010000003.1"/>
</dbReference>
<dbReference type="GO" id="GO:0044781">
    <property type="term" value="P:bacterial-type flagellum organization"/>
    <property type="evidence" value="ECO:0007669"/>
    <property type="project" value="UniProtKB-UniRule"/>
</dbReference>
<comment type="caution">
    <text evidence="8">The sequence shown here is derived from an EMBL/GenBank/DDBJ whole genome shotgun (WGS) entry which is preliminary data.</text>
</comment>
<dbReference type="InterPro" id="IPR005648">
    <property type="entry name" value="FlgD"/>
</dbReference>
<evidence type="ECO:0000256" key="2">
    <source>
        <dbReference type="ARBA" id="ARBA00016013"/>
    </source>
</evidence>
<keyword evidence="3 5" id="KW-1005">Bacterial flagellum biogenesis</keyword>
<comment type="function">
    <text evidence="4 5">Required for flagellar hook formation. May act as a scaffolding protein.</text>
</comment>
<dbReference type="Gene3D" id="2.60.40.4070">
    <property type="match status" value="1"/>
</dbReference>
<evidence type="ECO:0000256" key="6">
    <source>
        <dbReference type="SAM" id="MobiDB-lite"/>
    </source>
</evidence>
<keyword evidence="8" id="KW-0966">Cell projection</keyword>
<feature type="compositionally biased region" description="Low complexity" evidence="6">
    <location>
        <begin position="1"/>
        <end position="20"/>
    </location>
</feature>
<proteinExistence type="inferred from homology"/>
<evidence type="ECO:0000313" key="8">
    <source>
        <dbReference type="EMBL" id="MDS1820850.1"/>
    </source>
</evidence>
<evidence type="ECO:0000313" key="9">
    <source>
        <dbReference type="Proteomes" id="UP001253193"/>
    </source>
</evidence>
<accession>A0AAW8PYD0</accession>
<keyword evidence="8" id="KW-0969">Cilium</keyword>